<dbReference type="EMBL" id="CP012333">
    <property type="protein sequence ID" value="AKU99035.1"/>
    <property type="molecule type" value="Genomic_DNA"/>
</dbReference>
<dbReference type="KEGG" id="llu:AKJ09_07535"/>
<dbReference type="EMBL" id="CP012333">
    <property type="protein sequence ID" value="AKV00063.1"/>
    <property type="molecule type" value="Genomic_DNA"/>
</dbReference>
<evidence type="ECO:0000313" key="4">
    <source>
        <dbReference type="EMBL" id="AKV00872.1"/>
    </source>
</evidence>
<dbReference type="KEGG" id="llu:AKJ09_05699"/>
<dbReference type="Proteomes" id="UP000064967">
    <property type="component" value="Chromosome"/>
</dbReference>
<gene>
    <name evidence="1" type="ORF">AKJ09_03852</name>
    <name evidence="2" type="ORF">AKJ09_05699</name>
    <name evidence="3" type="ORF">AKJ09_06726</name>
    <name evidence="4" type="ORF">AKJ09_07535</name>
</gene>
<protein>
    <submittedName>
        <fullName evidence="4">Uncharacterized protein</fullName>
    </submittedName>
</protein>
<accession>A0A0K1Q5E2</accession>
<dbReference type="EMBL" id="CP012333">
    <property type="protein sequence ID" value="AKU97188.1"/>
    <property type="molecule type" value="Genomic_DNA"/>
</dbReference>
<dbReference type="KEGG" id="llu:AKJ09_03852"/>
<evidence type="ECO:0000313" key="1">
    <source>
        <dbReference type="EMBL" id="AKU97188.1"/>
    </source>
</evidence>
<evidence type="ECO:0000313" key="3">
    <source>
        <dbReference type="EMBL" id="AKV00063.1"/>
    </source>
</evidence>
<evidence type="ECO:0000313" key="5">
    <source>
        <dbReference type="Proteomes" id="UP000064967"/>
    </source>
</evidence>
<proteinExistence type="predicted"/>
<dbReference type="EMBL" id="CP012333">
    <property type="protein sequence ID" value="AKV00872.1"/>
    <property type="molecule type" value="Genomic_DNA"/>
</dbReference>
<dbReference type="KEGG" id="llu:AKJ09_06726"/>
<reference evidence="4 5" key="1">
    <citation type="submission" date="2015-08" db="EMBL/GenBank/DDBJ databases">
        <authorList>
            <person name="Babu N.S."/>
            <person name="Beckwith C.J."/>
            <person name="Beseler K.G."/>
            <person name="Brison A."/>
            <person name="Carone J.V."/>
            <person name="Caskin T.P."/>
            <person name="Diamond M."/>
            <person name="Durham M.E."/>
            <person name="Foxe J.M."/>
            <person name="Go M."/>
            <person name="Henderson B.A."/>
            <person name="Jones I.B."/>
            <person name="McGettigan J.A."/>
            <person name="Micheletti S.J."/>
            <person name="Nasrallah M.E."/>
            <person name="Ortiz D."/>
            <person name="Piller C.R."/>
            <person name="Privatt S.R."/>
            <person name="Schneider S.L."/>
            <person name="Sharp S."/>
            <person name="Smith T.C."/>
            <person name="Stanton J.D."/>
            <person name="Ullery H.E."/>
            <person name="Wilson R.J."/>
            <person name="Serrano M.G."/>
            <person name="Buck G."/>
            <person name="Lee V."/>
            <person name="Wang Y."/>
            <person name="Carvalho R."/>
            <person name="Voegtly L."/>
            <person name="Shi R."/>
            <person name="Duckworth R."/>
            <person name="Johnson A."/>
            <person name="Loviza R."/>
            <person name="Walstead R."/>
            <person name="Shah Z."/>
            <person name="Kiflezghi M."/>
            <person name="Wade K."/>
            <person name="Ball S.L."/>
            <person name="Bradley K.W."/>
            <person name="Asai D.J."/>
            <person name="Bowman C.A."/>
            <person name="Russell D.A."/>
            <person name="Pope W.H."/>
            <person name="Jacobs-Sera D."/>
            <person name="Hendrix R.W."/>
            <person name="Hatfull G.F."/>
        </authorList>
    </citation>
    <scope>NUCLEOTIDE SEQUENCE [LARGE SCALE GENOMIC DNA]</scope>
    <source>
        <strain evidence="4 5">DSM 27648</strain>
    </source>
</reference>
<organism evidence="4 5">
    <name type="scientific">Labilithrix luteola</name>
    <dbReference type="NCBI Taxonomy" id="1391654"/>
    <lineage>
        <taxon>Bacteria</taxon>
        <taxon>Pseudomonadati</taxon>
        <taxon>Myxococcota</taxon>
        <taxon>Polyangia</taxon>
        <taxon>Polyangiales</taxon>
        <taxon>Labilitrichaceae</taxon>
        <taxon>Labilithrix</taxon>
    </lineage>
</organism>
<sequence length="41" mass="4694">MSRMITDSPKREHGIKQVLTSKAGYTKIRHHVSNPTCDLEK</sequence>
<evidence type="ECO:0000313" key="2">
    <source>
        <dbReference type="EMBL" id="AKU99035.1"/>
    </source>
</evidence>
<dbReference type="AlphaFoldDB" id="A0A0K1Q5E2"/>
<keyword evidence="5" id="KW-1185">Reference proteome</keyword>
<name>A0A0K1Q5E2_9BACT</name>